<dbReference type="Pfam" id="PF01063">
    <property type="entry name" value="Aminotran_4"/>
    <property type="match status" value="1"/>
</dbReference>
<dbReference type="PANTHER" id="PTHR42743:SF11">
    <property type="entry name" value="AMINODEOXYCHORISMATE LYASE"/>
    <property type="match status" value="1"/>
</dbReference>
<comment type="similarity">
    <text evidence="1">Belongs to the class-IV pyridoxal-phosphate-dependent aminotransferase family.</text>
</comment>
<name>A0ABT6KJK0_9MICO</name>
<dbReference type="SUPFAM" id="SSF56752">
    <property type="entry name" value="D-aminoacid aminotransferase-like PLP-dependent enzymes"/>
    <property type="match status" value="1"/>
</dbReference>
<dbReference type="Gene3D" id="3.30.470.10">
    <property type="match status" value="1"/>
</dbReference>
<evidence type="ECO:0000313" key="3">
    <source>
        <dbReference type="Proteomes" id="UP001160142"/>
    </source>
</evidence>
<accession>A0ABT6KJK0</accession>
<dbReference type="GO" id="GO:0008696">
    <property type="term" value="F:4-amino-4-deoxychorismate lyase activity"/>
    <property type="evidence" value="ECO:0007669"/>
    <property type="project" value="UniProtKB-EC"/>
</dbReference>
<evidence type="ECO:0000256" key="1">
    <source>
        <dbReference type="ARBA" id="ARBA00009320"/>
    </source>
</evidence>
<proteinExistence type="inferred from homology"/>
<dbReference type="EMBL" id="JARXVQ010000001">
    <property type="protein sequence ID" value="MDH6179846.1"/>
    <property type="molecule type" value="Genomic_DNA"/>
</dbReference>
<keyword evidence="3" id="KW-1185">Reference proteome</keyword>
<reference evidence="2 3" key="1">
    <citation type="submission" date="2023-04" db="EMBL/GenBank/DDBJ databases">
        <title>Genome Encyclopedia of Bacteria and Archaea VI: Functional Genomics of Type Strains.</title>
        <authorList>
            <person name="Whitman W."/>
        </authorList>
    </citation>
    <scope>NUCLEOTIDE SEQUENCE [LARGE SCALE GENOMIC DNA]</scope>
    <source>
        <strain evidence="2 3">SG_E_30_P1</strain>
    </source>
</reference>
<keyword evidence="2" id="KW-0456">Lyase</keyword>
<protein>
    <submittedName>
        <fullName evidence="2">4-amino-4-deoxychorismate lyase</fullName>
        <ecNumber evidence="2">4.1.3.38</ecNumber>
    </submittedName>
</protein>
<dbReference type="InterPro" id="IPR001544">
    <property type="entry name" value="Aminotrans_IV"/>
</dbReference>
<dbReference type="Proteomes" id="UP001160142">
    <property type="component" value="Unassembled WGS sequence"/>
</dbReference>
<dbReference type="InterPro" id="IPR043132">
    <property type="entry name" value="BCAT-like_C"/>
</dbReference>
<dbReference type="PANTHER" id="PTHR42743">
    <property type="entry name" value="AMINO-ACID AMINOTRANSFERASE"/>
    <property type="match status" value="1"/>
</dbReference>
<dbReference type="InterPro" id="IPR036038">
    <property type="entry name" value="Aminotransferase-like"/>
</dbReference>
<dbReference type="InterPro" id="IPR043131">
    <property type="entry name" value="BCAT-like_N"/>
</dbReference>
<evidence type="ECO:0000313" key="2">
    <source>
        <dbReference type="EMBL" id="MDH6179846.1"/>
    </source>
</evidence>
<dbReference type="NCBIfam" id="NF005888">
    <property type="entry name" value="PRK07849.1-3"/>
    <property type="match status" value="1"/>
</dbReference>
<dbReference type="Gene3D" id="3.20.10.10">
    <property type="entry name" value="D-amino Acid Aminotransferase, subunit A, domain 2"/>
    <property type="match status" value="1"/>
</dbReference>
<dbReference type="RefSeq" id="WP_322132222.1">
    <property type="nucleotide sequence ID" value="NZ_CP085036.1"/>
</dbReference>
<comment type="caution">
    <text evidence="2">The sequence shown here is derived from an EMBL/GenBank/DDBJ whole genome shotgun (WGS) entry which is preliminary data.</text>
</comment>
<dbReference type="EC" id="4.1.3.38" evidence="2"/>
<dbReference type="NCBIfam" id="NF005886">
    <property type="entry name" value="PRK07849.1-1"/>
    <property type="match status" value="1"/>
</dbReference>
<sequence>MPDHVLAIVARPSLEAPAAPDASDWRFVDPASPQLTALDLGATRGDGIFETLSVNHGRAQALDHHLRRFARSAAMLDLPAPDLATWRAVILAAVAELDVPGEAFVKIVMTRGIEYGDRPTGWAYGSVSPDFTRERSDGVSVVLLDRGYRHDVERTSPWLLAGAKTLSYAVNRAVAREAARRGADDVVFVSSDGIVLEGPTSTVVYRRGDGLFSPGTGLGILDGTTQANVFRWAEGLGMSTAFELTTPDILRSADAAWLVSSVRLAAPVRAIDGVPLPVDREFTDTMNGWLAALDN</sequence>
<dbReference type="InterPro" id="IPR050571">
    <property type="entry name" value="Class-IV_PLP-Dep_Aminotrnsfr"/>
</dbReference>
<gene>
    <name evidence="2" type="ORF">M2152_000028</name>
</gene>
<organism evidence="2 3">
    <name type="scientific">Antiquaquibacter oligotrophicus</name>
    <dbReference type="NCBI Taxonomy" id="2880260"/>
    <lineage>
        <taxon>Bacteria</taxon>
        <taxon>Bacillati</taxon>
        <taxon>Actinomycetota</taxon>
        <taxon>Actinomycetes</taxon>
        <taxon>Micrococcales</taxon>
        <taxon>Microbacteriaceae</taxon>
        <taxon>Antiquaquibacter</taxon>
    </lineage>
</organism>